<sequence length="116" mass="13041">MSSTGGDSMDGEDDEKLDGLSWRSGVDKPGEIECTYRPNPSNIDILAMRYQILKKEWHALLFFSLSTKSKNQCFPLKSVLSTSINWDQSTGFSFASAYTIESVKIINITFKTPYNV</sequence>
<organism evidence="2 3">
    <name type="scientific">Gossypium australe</name>
    <dbReference type="NCBI Taxonomy" id="47621"/>
    <lineage>
        <taxon>Eukaryota</taxon>
        <taxon>Viridiplantae</taxon>
        <taxon>Streptophyta</taxon>
        <taxon>Embryophyta</taxon>
        <taxon>Tracheophyta</taxon>
        <taxon>Spermatophyta</taxon>
        <taxon>Magnoliopsida</taxon>
        <taxon>eudicotyledons</taxon>
        <taxon>Gunneridae</taxon>
        <taxon>Pentapetalae</taxon>
        <taxon>rosids</taxon>
        <taxon>malvids</taxon>
        <taxon>Malvales</taxon>
        <taxon>Malvaceae</taxon>
        <taxon>Malvoideae</taxon>
        <taxon>Gossypium</taxon>
    </lineage>
</organism>
<reference evidence="3" key="1">
    <citation type="journal article" date="2019" name="Plant Biotechnol. J.">
        <title>Genome sequencing of the Australian wild diploid species Gossypium australe highlights disease resistance and delayed gland morphogenesis.</title>
        <authorList>
            <person name="Cai Y."/>
            <person name="Cai X."/>
            <person name="Wang Q."/>
            <person name="Wang P."/>
            <person name="Zhang Y."/>
            <person name="Cai C."/>
            <person name="Xu Y."/>
            <person name="Wang K."/>
            <person name="Zhou Z."/>
            <person name="Wang C."/>
            <person name="Geng S."/>
            <person name="Li B."/>
            <person name="Dong Q."/>
            <person name="Hou Y."/>
            <person name="Wang H."/>
            <person name="Ai P."/>
            <person name="Liu Z."/>
            <person name="Yi F."/>
            <person name="Sun M."/>
            <person name="An G."/>
            <person name="Cheng J."/>
            <person name="Zhang Y."/>
            <person name="Shi Q."/>
            <person name="Xie Y."/>
            <person name="Shi X."/>
            <person name="Chang Y."/>
            <person name="Huang F."/>
            <person name="Chen Y."/>
            <person name="Hong S."/>
            <person name="Mi L."/>
            <person name="Sun Q."/>
            <person name="Zhang L."/>
            <person name="Zhou B."/>
            <person name="Peng R."/>
            <person name="Zhang X."/>
            <person name="Liu F."/>
        </authorList>
    </citation>
    <scope>NUCLEOTIDE SEQUENCE [LARGE SCALE GENOMIC DNA]</scope>
    <source>
        <strain evidence="3">cv. PA1801</strain>
    </source>
</reference>
<dbReference type="AlphaFoldDB" id="A0A5B6W3F6"/>
<evidence type="ECO:0000256" key="1">
    <source>
        <dbReference type="SAM" id="MobiDB-lite"/>
    </source>
</evidence>
<feature type="region of interest" description="Disordered" evidence="1">
    <location>
        <begin position="1"/>
        <end position="28"/>
    </location>
</feature>
<gene>
    <name evidence="2" type="ORF">EPI10_025798</name>
</gene>
<name>A0A5B6W3F6_9ROSI</name>
<accession>A0A5B6W3F6</accession>
<evidence type="ECO:0000313" key="3">
    <source>
        <dbReference type="Proteomes" id="UP000325315"/>
    </source>
</evidence>
<keyword evidence="3" id="KW-1185">Reference proteome</keyword>
<evidence type="ECO:0000313" key="2">
    <source>
        <dbReference type="EMBL" id="KAA3475642.1"/>
    </source>
</evidence>
<dbReference type="OrthoDB" id="1908613at2759"/>
<comment type="caution">
    <text evidence="2">The sequence shown here is derived from an EMBL/GenBank/DDBJ whole genome shotgun (WGS) entry which is preliminary data.</text>
</comment>
<protein>
    <submittedName>
        <fullName evidence="2">Myb family transcription factor EFM-like</fullName>
    </submittedName>
</protein>
<dbReference type="EMBL" id="SMMG02000005">
    <property type="protein sequence ID" value="KAA3475642.1"/>
    <property type="molecule type" value="Genomic_DNA"/>
</dbReference>
<proteinExistence type="predicted"/>
<dbReference type="Proteomes" id="UP000325315">
    <property type="component" value="Unassembled WGS sequence"/>
</dbReference>